<keyword evidence="2 4" id="KW-0808">Transferase</keyword>
<name>A0A1N7R8T0_9BACT</name>
<reference evidence="5" key="1">
    <citation type="submission" date="2017-01" db="EMBL/GenBank/DDBJ databases">
        <authorList>
            <person name="Varghese N."/>
            <person name="Submissions S."/>
        </authorList>
    </citation>
    <scope>NUCLEOTIDE SEQUENCE [LARGE SCALE GENOMIC DNA]</scope>
    <source>
        <strain evidence="5">DSM 21054</strain>
    </source>
</reference>
<accession>A0A1N7R8T0</accession>
<dbReference type="GO" id="GO:0009244">
    <property type="term" value="P:lipopolysaccharide core region biosynthetic process"/>
    <property type="evidence" value="ECO:0007669"/>
    <property type="project" value="TreeGrafter"/>
</dbReference>
<evidence type="ECO:0000256" key="1">
    <source>
        <dbReference type="ARBA" id="ARBA00022676"/>
    </source>
</evidence>
<evidence type="ECO:0000256" key="3">
    <source>
        <dbReference type="SAM" id="MobiDB-lite"/>
    </source>
</evidence>
<dbReference type="PANTHER" id="PTHR30160">
    <property type="entry name" value="TETRAACYLDISACCHARIDE 4'-KINASE-RELATED"/>
    <property type="match status" value="1"/>
</dbReference>
<dbReference type="Gene3D" id="3.40.50.2000">
    <property type="entry name" value="Glycogen Phosphorylase B"/>
    <property type="match status" value="1"/>
</dbReference>
<keyword evidence="1" id="KW-0328">Glycosyltransferase</keyword>
<dbReference type="AlphaFoldDB" id="A0A1N7R8T0"/>
<feature type="region of interest" description="Disordered" evidence="3">
    <location>
        <begin position="1"/>
        <end position="30"/>
    </location>
</feature>
<dbReference type="Proteomes" id="UP000186917">
    <property type="component" value="Unassembled WGS sequence"/>
</dbReference>
<evidence type="ECO:0000313" key="4">
    <source>
        <dbReference type="EMBL" id="SIT31533.1"/>
    </source>
</evidence>
<sequence length="199" mass="22319">MSIKISGIATKKQAPLQQTHHQNASLPKPAHPVLPEVEEEVKKLYLPVIPNSYICMHPGSRGSSYQWPPHYFAYIADSCIEKGYTAIITGTKEEKDITREVIKCMRHSAIDLTGCTSTEAMAWLINNSFMLVANCTGALYMASIIQSPGVIICMDGKPERWKPANRRLHTVIDWMKTPYPEVVFNAVETIFTKQNALRA</sequence>
<dbReference type="InterPro" id="IPR051199">
    <property type="entry name" value="LPS_LOS_Heptosyltrfase"/>
</dbReference>
<protein>
    <submittedName>
        <fullName evidence="4">Glycosyltransferase family 9 (Heptosyltransferase)</fullName>
    </submittedName>
</protein>
<organism evidence="4 5">
    <name type="scientific">Filimonas lacunae</name>
    <dbReference type="NCBI Taxonomy" id="477680"/>
    <lineage>
        <taxon>Bacteria</taxon>
        <taxon>Pseudomonadati</taxon>
        <taxon>Bacteroidota</taxon>
        <taxon>Chitinophagia</taxon>
        <taxon>Chitinophagales</taxon>
        <taxon>Chitinophagaceae</taxon>
        <taxon>Filimonas</taxon>
    </lineage>
</organism>
<dbReference type="InterPro" id="IPR002201">
    <property type="entry name" value="Glyco_trans_9"/>
</dbReference>
<dbReference type="RefSeq" id="WP_076381787.1">
    <property type="nucleotide sequence ID" value="NZ_AP017422.1"/>
</dbReference>
<keyword evidence="5" id="KW-1185">Reference proteome</keyword>
<feature type="compositionally biased region" description="Polar residues" evidence="3">
    <location>
        <begin position="15"/>
        <end position="25"/>
    </location>
</feature>
<dbReference type="OrthoDB" id="9797795at2"/>
<dbReference type="PANTHER" id="PTHR30160:SF1">
    <property type="entry name" value="LIPOPOLYSACCHARIDE 1,2-N-ACETYLGLUCOSAMINETRANSFERASE-RELATED"/>
    <property type="match status" value="1"/>
</dbReference>
<dbReference type="STRING" id="477680.SAMN05421788_110214"/>
<evidence type="ECO:0000256" key="2">
    <source>
        <dbReference type="ARBA" id="ARBA00022679"/>
    </source>
</evidence>
<dbReference type="Pfam" id="PF01075">
    <property type="entry name" value="Glyco_transf_9"/>
    <property type="match status" value="1"/>
</dbReference>
<dbReference type="GO" id="GO:0008713">
    <property type="term" value="F:ADP-heptose-lipopolysaccharide heptosyltransferase activity"/>
    <property type="evidence" value="ECO:0007669"/>
    <property type="project" value="TreeGrafter"/>
</dbReference>
<dbReference type="SUPFAM" id="SSF53756">
    <property type="entry name" value="UDP-Glycosyltransferase/glycogen phosphorylase"/>
    <property type="match status" value="1"/>
</dbReference>
<dbReference type="EMBL" id="FTOR01000010">
    <property type="protein sequence ID" value="SIT31533.1"/>
    <property type="molecule type" value="Genomic_DNA"/>
</dbReference>
<proteinExistence type="predicted"/>
<evidence type="ECO:0000313" key="5">
    <source>
        <dbReference type="Proteomes" id="UP000186917"/>
    </source>
</evidence>
<gene>
    <name evidence="4" type="ORF">SAMN05421788_110214</name>
</gene>
<dbReference type="GO" id="GO:0005829">
    <property type="term" value="C:cytosol"/>
    <property type="evidence" value="ECO:0007669"/>
    <property type="project" value="TreeGrafter"/>
</dbReference>